<dbReference type="PANTHER" id="PTHR11603">
    <property type="entry name" value="AAA FAMILY ATPASE"/>
    <property type="match status" value="1"/>
</dbReference>
<evidence type="ECO:0000313" key="3">
    <source>
        <dbReference type="EMBL" id="HGI42824.1"/>
    </source>
</evidence>
<dbReference type="Gene3D" id="3.40.50.300">
    <property type="entry name" value="P-loop containing nucleotide triphosphate hydrolases"/>
    <property type="match status" value="1"/>
</dbReference>
<feature type="domain" description="AAA+ ATPase" evidence="1">
    <location>
        <begin position="259"/>
        <end position="394"/>
    </location>
</feature>
<feature type="domain" description="PIN" evidence="2">
    <location>
        <begin position="4"/>
        <end position="117"/>
    </location>
</feature>
<protein>
    <submittedName>
        <fullName evidence="3">ATPase</fullName>
    </submittedName>
</protein>
<dbReference type="InterPro" id="IPR002716">
    <property type="entry name" value="PIN_dom"/>
</dbReference>
<gene>
    <name evidence="3" type="ORF">ENV17_00335</name>
</gene>
<sequence length="526" mass="59587">MEEQVYVPDLSAILSGALRDALQQGMIAGRLLIHASIVDYLEEQARRGSSTGVSGLRELRLLKELSSNLQELVEVEYVYELPVSARGLRNPDPNVVARLLAIENDAVLITTDDVSAEAARALGLEVLLLKGSREEEFFLDRFFDKNTMSVHLKEGTRPRAKRGTPGNWSFVELDSRPLTRGEMEDFIRQIMERVRMQPNSFIEYEGAGLTIVQLDEYRIVITKPPFSDGYEITAVRPVARLTLEDYRLPRKLVERLEQQAEGILIAGAPGMGKTTFAQALAEYYHRRGKVVKTIESPRDMVLPPEITQYSKSYATSEEIHDVLLLSRPDYTVFDEMRDTKDFQIYADLRLAGVGMIGVVHATSPIDAIQRFIGRVELGMIPSIVDTVIFIKNGNVEKVYSLETTVKIPHGLKEEDLARPVVVVRDFLTGEAEYELYVFGERTFVVPIKKHHGRLSVEEYKVKSALERALQRIIGDDGYEVKVDSLSSIVVVELSAEHYNFILGKPRRKLERIVRKFGYELELRPVF</sequence>
<comment type="caution">
    <text evidence="3">The sequence shown here is derived from an EMBL/GenBank/DDBJ whole genome shotgun (WGS) entry which is preliminary data.</text>
</comment>
<dbReference type="Gene3D" id="3.40.50.1010">
    <property type="entry name" value="5'-nuclease"/>
    <property type="match status" value="1"/>
</dbReference>
<name>A0A7C4F7W5_THEPE</name>
<dbReference type="SUPFAM" id="SSF52540">
    <property type="entry name" value="P-loop containing nucleoside triphosphate hydrolases"/>
    <property type="match status" value="1"/>
</dbReference>
<dbReference type="SMART" id="SM00670">
    <property type="entry name" value="PINc"/>
    <property type="match status" value="1"/>
</dbReference>
<evidence type="ECO:0000259" key="1">
    <source>
        <dbReference type="SMART" id="SM00382"/>
    </source>
</evidence>
<proteinExistence type="predicted"/>
<dbReference type="InterPro" id="IPR001482">
    <property type="entry name" value="T2SS/T4SS_dom"/>
</dbReference>
<dbReference type="SMART" id="SM00382">
    <property type="entry name" value="AAA"/>
    <property type="match status" value="1"/>
</dbReference>
<organism evidence="3">
    <name type="scientific">Thermofilum pendens</name>
    <dbReference type="NCBI Taxonomy" id="2269"/>
    <lineage>
        <taxon>Archaea</taxon>
        <taxon>Thermoproteota</taxon>
        <taxon>Thermoprotei</taxon>
        <taxon>Thermofilales</taxon>
        <taxon>Thermofilaceae</taxon>
        <taxon>Thermofilum</taxon>
    </lineage>
</organism>
<dbReference type="Pfam" id="PF00437">
    <property type="entry name" value="T2SSE"/>
    <property type="match status" value="1"/>
</dbReference>
<dbReference type="NCBIfam" id="NF010335">
    <property type="entry name" value="PRK13764.1"/>
    <property type="match status" value="1"/>
</dbReference>
<dbReference type="PANTHER" id="PTHR11603:SF147">
    <property type="entry name" value="MEMBRANE PROTEIN"/>
    <property type="match status" value="1"/>
</dbReference>
<dbReference type="AlphaFoldDB" id="A0A7C4F7W5"/>
<dbReference type="EMBL" id="DTFI01000012">
    <property type="protein sequence ID" value="HGI42824.1"/>
    <property type="molecule type" value="Genomic_DNA"/>
</dbReference>
<accession>A0A7C4F7W5</accession>
<evidence type="ECO:0000259" key="2">
    <source>
        <dbReference type="SMART" id="SM00670"/>
    </source>
</evidence>
<dbReference type="InterPro" id="IPR027417">
    <property type="entry name" value="P-loop_NTPase"/>
</dbReference>
<dbReference type="InterPro" id="IPR003593">
    <property type="entry name" value="AAA+_ATPase"/>
</dbReference>
<dbReference type="InterPro" id="IPR052041">
    <property type="entry name" value="Nucleic_acid_metab_PIN/TRAM"/>
</dbReference>
<reference evidence="3" key="1">
    <citation type="journal article" date="2020" name="mSystems">
        <title>Genome- and Community-Level Interaction Insights into Carbon Utilization and Element Cycling Functions of Hydrothermarchaeota in Hydrothermal Sediment.</title>
        <authorList>
            <person name="Zhou Z."/>
            <person name="Liu Y."/>
            <person name="Xu W."/>
            <person name="Pan J."/>
            <person name="Luo Z.H."/>
            <person name="Li M."/>
        </authorList>
    </citation>
    <scope>NUCLEOTIDE SEQUENCE [LARGE SCALE GENOMIC DNA]</scope>
    <source>
        <strain evidence="3">SpSt-735</strain>
    </source>
</reference>